<evidence type="ECO:0000313" key="2">
    <source>
        <dbReference type="EMBL" id="MBB4924980.1"/>
    </source>
</evidence>
<feature type="transmembrane region" description="Helical" evidence="1">
    <location>
        <begin position="46"/>
        <end position="67"/>
    </location>
</feature>
<dbReference type="EMBL" id="JACHJV010000001">
    <property type="protein sequence ID" value="MBB4924980.1"/>
    <property type="molecule type" value="Genomic_DNA"/>
</dbReference>
<reference evidence="2 3" key="1">
    <citation type="submission" date="2020-08" db="EMBL/GenBank/DDBJ databases">
        <title>Sequencing the genomes of 1000 actinobacteria strains.</title>
        <authorList>
            <person name="Klenk H.-P."/>
        </authorList>
    </citation>
    <scope>NUCLEOTIDE SEQUENCE [LARGE SCALE GENOMIC DNA]</scope>
    <source>
        <strain evidence="2 3">DSM 41654</strain>
    </source>
</reference>
<comment type="caution">
    <text evidence="2">The sequence shown here is derived from an EMBL/GenBank/DDBJ whole genome shotgun (WGS) entry which is preliminary data.</text>
</comment>
<dbReference type="PANTHER" id="PTHR23542">
    <property type="match status" value="1"/>
</dbReference>
<gene>
    <name evidence="2" type="ORF">FHR34_003973</name>
</gene>
<dbReference type="InterPro" id="IPR036259">
    <property type="entry name" value="MFS_trans_sf"/>
</dbReference>
<dbReference type="InterPro" id="IPR011701">
    <property type="entry name" value="MFS"/>
</dbReference>
<name>A0A7W7R4B1_KITKI</name>
<feature type="transmembrane region" description="Helical" evidence="1">
    <location>
        <begin position="172"/>
        <end position="190"/>
    </location>
</feature>
<feature type="transmembrane region" description="Helical" evidence="1">
    <location>
        <begin position="370"/>
        <end position="388"/>
    </location>
</feature>
<evidence type="ECO:0000313" key="3">
    <source>
        <dbReference type="Proteomes" id="UP000540506"/>
    </source>
</evidence>
<feature type="transmembrane region" description="Helical" evidence="1">
    <location>
        <begin position="341"/>
        <end position="364"/>
    </location>
</feature>
<dbReference type="Proteomes" id="UP000540506">
    <property type="component" value="Unassembled WGS sequence"/>
</dbReference>
<dbReference type="AlphaFoldDB" id="A0A7W7R4B1"/>
<dbReference type="PANTHER" id="PTHR23542:SF1">
    <property type="entry name" value="MAJOR FACILITATOR SUPERFAMILY (MFS) PROFILE DOMAIN-CONTAINING PROTEIN"/>
    <property type="match status" value="1"/>
</dbReference>
<proteinExistence type="predicted"/>
<feature type="transmembrane region" description="Helical" evidence="1">
    <location>
        <begin position="217"/>
        <end position="239"/>
    </location>
</feature>
<keyword evidence="1" id="KW-0812">Transmembrane</keyword>
<dbReference type="RefSeq" id="WP_312897324.1">
    <property type="nucleotide sequence ID" value="NZ_JACHJV010000001.1"/>
</dbReference>
<feature type="transmembrane region" description="Helical" evidence="1">
    <location>
        <begin position="281"/>
        <end position="298"/>
    </location>
</feature>
<keyword evidence="3" id="KW-1185">Reference proteome</keyword>
<feature type="transmembrane region" description="Helical" evidence="1">
    <location>
        <begin position="304"/>
        <end position="329"/>
    </location>
</feature>
<feature type="transmembrane region" description="Helical" evidence="1">
    <location>
        <begin position="12"/>
        <end position="40"/>
    </location>
</feature>
<dbReference type="Pfam" id="PF07690">
    <property type="entry name" value="MFS_1"/>
    <property type="match status" value="1"/>
</dbReference>
<keyword evidence="1" id="KW-1133">Transmembrane helix</keyword>
<organism evidence="2 3">
    <name type="scientific">Kitasatospora kifunensis</name>
    <name type="common">Streptomyces kifunensis</name>
    <dbReference type="NCBI Taxonomy" id="58351"/>
    <lineage>
        <taxon>Bacteria</taxon>
        <taxon>Bacillati</taxon>
        <taxon>Actinomycetota</taxon>
        <taxon>Actinomycetes</taxon>
        <taxon>Kitasatosporales</taxon>
        <taxon>Streptomycetaceae</taxon>
        <taxon>Kitasatospora</taxon>
    </lineage>
</organism>
<dbReference type="SUPFAM" id="SSF103473">
    <property type="entry name" value="MFS general substrate transporter"/>
    <property type="match status" value="1"/>
</dbReference>
<dbReference type="Gene3D" id="1.20.1250.20">
    <property type="entry name" value="MFS general substrate transporter like domains"/>
    <property type="match status" value="1"/>
</dbReference>
<feature type="transmembrane region" description="Helical" evidence="1">
    <location>
        <begin position="251"/>
        <end position="269"/>
    </location>
</feature>
<evidence type="ECO:0000256" key="1">
    <source>
        <dbReference type="SAM" id="Phobius"/>
    </source>
</evidence>
<keyword evidence="1" id="KW-0472">Membrane</keyword>
<dbReference type="GO" id="GO:0022857">
    <property type="term" value="F:transmembrane transporter activity"/>
    <property type="evidence" value="ECO:0007669"/>
    <property type="project" value="InterPro"/>
</dbReference>
<sequence length="405" mass="41186">MLSSYRRLFSRPGTLAFTCYGLIGRLSFSMLGVSLLTAIVQRRHSYALAGAVSAAGMVGVAVGLPLLGRLVDRYGQRRVSIPAALFSAVPRTALPLLLHGGAPTWTLFAAATTASVAPNLGGMSRARWAHLYGTDPALLHRANALEQALDELCYLAGPVLGVLLCTTFFPEAGLLAISVLATTGALLFAAQRRTEPPIAPLPQDGPRAPLRARGLPALVAVFFSTGLVFGSLEITTVAWTGTHDHRGASGLLLGLLAAGSGVSGLLFGLRPERPDPVRRLLLSLAAMTALLLLPLTAATCDAGLGTLAVALFVTGTGTAPTMVSGMTLVQRVLPAGALNEGMALVVCGIVTGISAGSALGGLLAQHAPGAGGYALPVAAAALALLTALTGTRRPRIVGSGDTAAS</sequence>
<protein>
    <submittedName>
        <fullName evidence="2">MFS family permease</fullName>
    </submittedName>
</protein>
<accession>A0A7W7R4B1</accession>